<dbReference type="Proteomes" id="UP000226080">
    <property type="component" value="Unassembled WGS sequence"/>
</dbReference>
<organism evidence="2 4">
    <name type="scientific">Aggregatibacter actinomycetemcomitans</name>
    <name type="common">Actinobacillus actinomycetemcomitans</name>
    <name type="synonym">Haemophilus actinomycetemcomitans</name>
    <dbReference type="NCBI Taxonomy" id="714"/>
    <lineage>
        <taxon>Bacteria</taxon>
        <taxon>Pseudomonadati</taxon>
        <taxon>Pseudomonadota</taxon>
        <taxon>Gammaproteobacteria</taxon>
        <taxon>Pasteurellales</taxon>
        <taxon>Pasteurellaceae</taxon>
        <taxon>Aggregatibacter</taxon>
    </lineage>
</organism>
<accession>A0AB74N793</accession>
<proteinExistence type="predicted"/>
<dbReference type="AlphaFoldDB" id="A0AB74N793"/>
<dbReference type="RefSeq" id="WP_005588300.1">
    <property type="nucleotide sequence ID" value="NZ_CP093910.1"/>
</dbReference>
<evidence type="ECO:0000313" key="1">
    <source>
        <dbReference type="EMBL" id="PHO21596.1"/>
    </source>
</evidence>
<protein>
    <submittedName>
        <fullName evidence="2">Uncharacterized protein</fullName>
    </submittedName>
</protein>
<sequence length="66" mass="7200">MNITEKITERGITNSIGNMATRCLIERKGIPVLSVRGSIMLSPDSAQLLGSAPCTFKAVMKVEYEK</sequence>
<name>A0AB74N793_AGGAC</name>
<keyword evidence="3" id="KW-1185">Reference proteome</keyword>
<comment type="caution">
    <text evidence="2">The sequence shown here is derived from an EMBL/GenBank/DDBJ whole genome shotgun (WGS) entry which is preliminary data.</text>
</comment>
<reference evidence="1 3" key="1">
    <citation type="submission" date="2017-10" db="EMBL/GenBank/DDBJ databases">
        <title>Draft genome sequences of Aggregatibacter actinomycetemcomitans strains 310a and 310b.</title>
        <authorList>
            <person name="May A.C."/>
            <person name="Ohta H."/>
            <person name="Maeda H."/>
            <person name="Kokeguchi S."/>
            <person name="Cugini C."/>
        </authorList>
    </citation>
    <scope>NUCLEOTIDE SEQUENCE [LARGE SCALE GENOMIC DNA]</scope>
    <source>
        <strain evidence="1 3">310b</strain>
    </source>
</reference>
<reference evidence="2 4" key="2">
    <citation type="submission" date="2019-08" db="EMBL/GenBank/DDBJ databases">
        <title>Whole genome sequencing of Aggregatibacter actinomycetemcomitans cultured from blood stream infections in Denmark reveals a novel phylogenetic lineage expressing serotype a membrane O polysaccharide.</title>
        <authorList>
            <person name="Nedergaard S."/>
            <person name="Kobel C.M."/>
            <person name="Nielsen M.B."/>
            <person name="Moeller R.T."/>
            <person name="Jensen A.B."/>
            <person name="Noerskov-Lauritsen N."/>
        </authorList>
    </citation>
    <scope>NUCLEOTIDE SEQUENCE [LARGE SCALE GENOMIC DNA]</scope>
    <source>
        <strain evidence="2 4">PN_563</strain>
    </source>
</reference>
<dbReference type="EMBL" id="VSED01000002">
    <property type="protein sequence ID" value="TYA39854.1"/>
    <property type="molecule type" value="Genomic_DNA"/>
</dbReference>
<evidence type="ECO:0000313" key="4">
    <source>
        <dbReference type="Proteomes" id="UP000323012"/>
    </source>
</evidence>
<evidence type="ECO:0000313" key="2">
    <source>
        <dbReference type="EMBL" id="TYA39854.1"/>
    </source>
</evidence>
<evidence type="ECO:0000313" key="3">
    <source>
        <dbReference type="Proteomes" id="UP000226080"/>
    </source>
</evidence>
<dbReference type="EMBL" id="PCGW01000001">
    <property type="protein sequence ID" value="PHO21596.1"/>
    <property type="molecule type" value="Genomic_DNA"/>
</dbReference>
<dbReference type="Proteomes" id="UP000323012">
    <property type="component" value="Unassembled WGS sequence"/>
</dbReference>
<gene>
    <name evidence="1" type="ORF">CQR80_00410</name>
    <name evidence="2" type="ORF">FXB79_01225</name>
</gene>